<feature type="compositionally biased region" description="Basic residues" evidence="14">
    <location>
        <begin position="8"/>
        <end position="20"/>
    </location>
</feature>
<dbReference type="Pfam" id="PF00905">
    <property type="entry name" value="Transpeptidase"/>
    <property type="match status" value="1"/>
</dbReference>
<keyword evidence="7" id="KW-0378">Hydrolase</keyword>
<keyword evidence="4" id="KW-0645">Protease</keyword>
<proteinExistence type="inferred from homology"/>
<dbReference type="GO" id="GO:0071555">
    <property type="term" value="P:cell wall organization"/>
    <property type="evidence" value="ECO:0007669"/>
    <property type="project" value="UniProtKB-KW"/>
</dbReference>
<dbReference type="Proteomes" id="UP000294650">
    <property type="component" value="Unassembled WGS sequence"/>
</dbReference>
<dbReference type="SUPFAM" id="SSF49265">
    <property type="entry name" value="Fibronectin type III"/>
    <property type="match status" value="1"/>
</dbReference>
<dbReference type="SUPFAM" id="SSF56601">
    <property type="entry name" value="beta-lactamase/transpeptidase-like"/>
    <property type="match status" value="1"/>
</dbReference>
<feature type="region of interest" description="Disordered" evidence="14">
    <location>
        <begin position="756"/>
        <end position="858"/>
    </location>
</feature>
<dbReference type="GO" id="GO:0008658">
    <property type="term" value="F:penicillin binding"/>
    <property type="evidence" value="ECO:0007669"/>
    <property type="project" value="InterPro"/>
</dbReference>
<keyword evidence="10" id="KW-0511">Multifunctional enzyme</keyword>
<dbReference type="InterPro" id="IPR023346">
    <property type="entry name" value="Lysozyme-like_dom_sf"/>
</dbReference>
<keyword evidence="5" id="KW-0328">Glycosyltransferase</keyword>
<dbReference type="Pfam" id="PF00041">
    <property type="entry name" value="fn3"/>
    <property type="match status" value="1"/>
</dbReference>
<evidence type="ECO:0000256" key="3">
    <source>
        <dbReference type="ARBA" id="ARBA00022645"/>
    </source>
</evidence>
<dbReference type="FunFam" id="1.10.3810.10:FF:000001">
    <property type="entry name" value="Penicillin-binding protein 1A"/>
    <property type="match status" value="1"/>
</dbReference>
<feature type="compositionally biased region" description="Polar residues" evidence="14">
    <location>
        <begin position="845"/>
        <end position="858"/>
    </location>
</feature>
<evidence type="ECO:0000256" key="12">
    <source>
        <dbReference type="ARBA" id="ARBA00034000"/>
    </source>
</evidence>
<dbReference type="EMBL" id="SMAN01000003">
    <property type="protein sequence ID" value="TCT25540.1"/>
    <property type="molecule type" value="Genomic_DNA"/>
</dbReference>
<dbReference type="PROSITE" id="PS50853">
    <property type="entry name" value="FN3"/>
    <property type="match status" value="1"/>
</dbReference>
<dbReference type="GO" id="GO:0030288">
    <property type="term" value="C:outer membrane-bounded periplasmic space"/>
    <property type="evidence" value="ECO:0007669"/>
    <property type="project" value="TreeGrafter"/>
</dbReference>
<keyword evidence="15" id="KW-0472">Membrane</keyword>
<keyword evidence="8" id="KW-0133">Cell shape</keyword>
<comment type="catalytic activity">
    <reaction evidence="12">
        <text>Preferential cleavage: (Ac)2-L-Lys-D-Ala-|-D-Ala. Also transpeptidation of peptidyl-alanyl moieties that are N-acyl substituents of D-alanine.</text>
        <dbReference type="EC" id="3.4.16.4"/>
    </reaction>
</comment>
<comment type="catalytic activity">
    <reaction evidence="13">
        <text>[GlcNAc-(1-&gt;4)-Mur2Ac(oyl-L-Ala-gamma-D-Glu-L-Lys-D-Ala-D-Ala)](n)-di-trans,octa-cis-undecaprenyl diphosphate + beta-D-GlcNAc-(1-&gt;4)-Mur2Ac(oyl-L-Ala-gamma-D-Glu-L-Lys-D-Ala-D-Ala)-di-trans,octa-cis-undecaprenyl diphosphate = [GlcNAc-(1-&gt;4)-Mur2Ac(oyl-L-Ala-gamma-D-Glu-L-Lys-D-Ala-D-Ala)](n+1)-di-trans,octa-cis-undecaprenyl diphosphate + di-trans,octa-cis-undecaprenyl diphosphate + H(+)</text>
        <dbReference type="Rhea" id="RHEA:23708"/>
        <dbReference type="Rhea" id="RHEA-COMP:9602"/>
        <dbReference type="Rhea" id="RHEA-COMP:9603"/>
        <dbReference type="ChEBI" id="CHEBI:15378"/>
        <dbReference type="ChEBI" id="CHEBI:58405"/>
        <dbReference type="ChEBI" id="CHEBI:60033"/>
        <dbReference type="ChEBI" id="CHEBI:78435"/>
        <dbReference type="EC" id="2.4.99.28"/>
    </reaction>
</comment>
<organism evidence="17 18">
    <name type="scientific">Melghiribacillus thermohalophilus</name>
    <dbReference type="NCBI Taxonomy" id="1324956"/>
    <lineage>
        <taxon>Bacteria</taxon>
        <taxon>Bacillati</taxon>
        <taxon>Bacillota</taxon>
        <taxon>Bacilli</taxon>
        <taxon>Bacillales</taxon>
        <taxon>Bacillaceae</taxon>
        <taxon>Melghiribacillus</taxon>
    </lineage>
</organism>
<evidence type="ECO:0000256" key="10">
    <source>
        <dbReference type="ARBA" id="ARBA00023268"/>
    </source>
</evidence>
<comment type="caution">
    <text evidence="17">The sequence shown here is derived from an EMBL/GenBank/DDBJ whole genome shotgun (WGS) entry which is preliminary data.</text>
</comment>
<evidence type="ECO:0000256" key="6">
    <source>
        <dbReference type="ARBA" id="ARBA00022679"/>
    </source>
</evidence>
<evidence type="ECO:0000256" key="13">
    <source>
        <dbReference type="ARBA" id="ARBA00049902"/>
    </source>
</evidence>
<dbReference type="NCBIfam" id="TIGR02074">
    <property type="entry name" value="PBP_1a_fam"/>
    <property type="match status" value="1"/>
</dbReference>
<feature type="compositionally biased region" description="Acidic residues" evidence="14">
    <location>
        <begin position="833"/>
        <end position="844"/>
    </location>
</feature>
<dbReference type="RefSeq" id="WP_132370974.1">
    <property type="nucleotide sequence ID" value="NZ_SMAN01000003.1"/>
</dbReference>
<keyword evidence="15" id="KW-0812">Transmembrane</keyword>
<keyword evidence="6" id="KW-0808">Transferase</keyword>
<feature type="domain" description="Fibronectin type-III" evidence="16">
    <location>
        <begin position="681"/>
        <end position="776"/>
    </location>
</feature>
<protein>
    <submittedName>
        <fullName evidence="17">Penicillin-binding protein 1A</fullName>
    </submittedName>
</protein>
<evidence type="ECO:0000259" key="16">
    <source>
        <dbReference type="PROSITE" id="PS50853"/>
    </source>
</evidence>
<comment type="similarity">
    <text evidence="1">In the C-terminal section; belongs to the transpeptidase family.</text>
</comment>
<dbReference type="GO" id="GO:0009002">
    <property type="term" value="F:serine-type D-Ala-D-Ala carboxypeptidase activity"/>
    <property type="evidence" value="ECO:0007669"/>
    <property type="project" value="UniProtKB-EC"/>
</dbReference>
<evidence type="ECO:0000313" key="18">
    <source>
        <dbReference type="Proteomes" id="UP000294650"/>
    </source>
</evidence>
<dbReference type="InterPro" id="IPR036950">
    <property type="entry name" value="PBP_transglycosylase"/>
</dbReference>
<reference evidence="17 18" key="1">
    <citation type="submission" date="2019-03" db="EMBL/GenBank/DDBJ databases">
        <title>Genomic Encyclopedia of Type Strains, Phase IV (KMG-IV): sequencing the most valuable type-strain genomes for metagenomic binning, comparative biology and taxonomic classification.</title>
        <authorList>
            <person name="Goeker M."/>
        </authorList>
    </citation>
    <scope>NUCLEOTIDE SEQUENCE [LARGE SCALE GENOMIC DNA]</scope>
    <source>
        <strain evidence="17 18">DSM 25894</strain>
    </source>
</reference>
<dbReference type="InterPro" id="IPR012338">
    <property type="entry name" value="Beta-lactam/transpept-like"/>
</dbReference>
<evidence type="ECO:0000256" key="9">
    <source>
        <dbReference type="ARBA" id="ARBA00022984"/>
    </source>
</evidence>
<keyword evidence="15" id="KW-1133">Transmembrane helix</keyword>
<dbReference type="InterPro" id="IPR050396">
    <property type="entry name" value="Glycosyltr_51/Transpeptidase"/>
</dbReference>
<dbReference type="Pfam" id="PF00912">
    <property type="entry name" value="Transgly"/>
    <property type="match status" value="1"/>
</dbReference>
<dbReference type="InterPro" id="IPR013783">
    <property type="entry name" value="Ig-like_fold"/>
</dbReference>
<feature type="region of interest" description="Disordered" evidence="14">
    <location>
        <begin position="1"/>
        <end position="20"/>
    </location>
</feature>
<dbReference type="GO" id="GO:0008955">
    <property type="term" value="F:peptidoglycan glycosyltransferase activity"/>
    <property type="evidence" value="ECO:0007669"/>
    <property type="project" value="UniProtKB-EC"/>
</dbReference>
<dbReference type="Gene3D" id="3.40.710.10">
    <property type="entry name" value="DD-peptidase/beta-lactamase superfamily"/>
    <property type="match status" value="1"/>
</dbReference>
<name>A0A4R3NA66_9BACI</name>
<evidence type="ECO:0000313" key="17">
    <source>
        <dbReference type="EMBL" id="TCT25540.1"/>
    </source>
</evidence>
<evidence type="ECO:0000256" key="11">
    <source>
        <dbReference type="ARBA" id="ARBA00023316"/>
    </source>
</evidence>
<keyword evidence="9" id="KW-0573">Peptidoglycan synthesis</keyword>
<dbReference type="GO" id="GO:0006508">
    <property type="term" value="P:proteolysis"/>
    <property type="evidence" value="ECO:0007669"/>
    <property type="project" value="UniProtKB-KW"/>
</dbReference>
<comment type="similarity">
    <text evidence="2">In the N-terminal section; belongs to the glycosyltransferase 51 family.</text>
</comment>
<sequence>MANNGHSRVQRRSQRKAKKKQKWNKKKIFLTLLALLTISGLGVLGLFITYIADAPKLDASKLSDPISAKIYDMEGNLIADLGTQKRTKIEYDDLPDVLIDAVIATEDARFFDHSGFDIRRIGAAVWANVTDGYGSQGASTITQQVVKNYFLSREKKLERKVQEVWLAMQLEMNYSKEDILTMYLNKIYYGNSIYGVAKASEVYFGKKDLNELTLPEAALLAGIPQLPNVYDPFDNPEKAEERKDLVLDLMVHHGKISEAEAKEAKEVTVEELVVDDYVTSIPYEDFLEVALDEIKEKLGDEVDIYTDGIEIYTTLDTRAQEYVEFMLSEESPVSFPDDEFQTGIAVVDTQTGAIRAIGGGRNGKEGIGADWNFAADGDGRQPGSTMKPLIDYAPAIEKLKWSTYHQIKDEEYKYTNGDPIHNWNDRHQGWMSMREALKDSINVPALKALQEVGLEYAENFINQLGIDIPEKGIVEADAIGGGRIHVTPIEMAGAYASFGNEGIYNEPYAVSKVVFQNGKTIDFKPDPVVAMSDATAYMITDMLKTVVTQGTGTEAYINGLPVAGKTGTTNRGDDVTPDSWFSGYTTNYTISIWTGYRDERNIPNTQIAEILFKYIMTEISKDKETKDFAKPDSVVEVGIEKGTRPPKLPGEFTPQELIVYELFVKGTEPDEVSEKYRKLDPVKELNAEYNEKENAIELSWKYNDDSDEEKQDYIFEIQAAMNEQPMKVIATTEKQSIFITNVEPGQTYTFEVTVVSSDNPDSRSEPSQVQIDVPDNESIEEIIDDIINGDDSQSGDQDHNEGNENPAEDGNEEDNNGDSGQDGNQEEDHNGSDDDEPNQEDNEESGQSTNENVQNNHN</sequence>
<evidence type="ECO:0000256" key="5">
    <source>
        <dbReference type="ARBA" id="ARBA00022676"/>
    </source>
</evidence>
<evidence type="ECO:0000256" key="8">
    <source>
        <dbReference type="ARBA" id="ARBA00022960"/>
    </source>
</evidence>
<feature type="compositionally biased region" description="Polar residues" evidence="14">
    <location>
        <begin position="756"/>
        <end position="770"/>
    </location>
</feature>
<dbReference type="InterPro" id="IPR001264">
    <property type="entry name" value="Glyco_trans_51"/>
</dbReference>
<gene>
    <name evidence="17" type="ORF">EDD68_10395</name>
</gene>
<dbReference type="PANTHER" id="PTHR32282">
    <property type="entry name" value="BINDING PROTEIN TRANSPEPTIDASE, PUTATIVE-RELATED"/>
    <property type="match status" value="1"/>
</dbReference>
<evidence type="ECO:0000256" key="1">
    <source>
        <dbReference type="ARBA" id="ARBA00007090"/>
    </source>
</evidence>
<dbReference type="GO" id="GO:0008360">
    <property type="term" value="P:regulation of cell shape"/>
    <property type="evidence" value="ECO:0007669"/>
    <property type="project" value="UniProtKB-KW"/>
</dbReference>
<evidence type="ECO:0000256" key="14">
    <source>
        <dbReference type="SAM" id="MobiDB-lite"/>
    </source>
</evidence>
<dbReference type="InterPro" id="IPR036116">
    <property type="entry name" value="FN3_sf"/>
</dbReference>
<feature type="transmembrane region" description="Helical" evidence="15">
    <location>
        <begin position="28"/>
        <end position="52"/>
    </location>
</feature>
<dbReference type="PANTHER" id="PTHR32282:SF29">
    <property type="entry name" value="PENICILLIN-BINDING PROTEIN 1A"/>
    <property type="match status" value="1"/>
</dbReference>
<keyword evidence="18" id="KW-1185">Reference proteome</keyword>
<evidence type="ECO:0000256" key="7">
    <source>
        <dbReference type="ARBA" id="ARBA00022801"/>
    </source>
</evidence>
<dbReference type="Gene3D" id="2.60.40.10">
    <property type="entry name" value="Immunoglobulins"/>
    <property type="match status" value="1"/>
</dbReference>
<dbReference type="GO" id="GO:0009252">
    <property type="term" value="P:peptidoglycan biosynthetic process"/>
    <property type="evidence" value="ECO:0007669"/>
    <property type="project" value="UniProtKB-KW"/>
</dbReference>
<evidence type="ECO:0000256" key="2">
    <source>
        <dbReference type="ARBA" id="ARBA00007739"/>
    </source>
</evidence>
<feature type="compositionally biased region" description="Acidic residues" evidence="14">
    <location>
        <begin position="806"/>
        <end position="816"/>
    </location>
</feature>
<dbReference type="AlphaFoldDB" id="A0A4R3NA66"/>
<keyword evidence="3" id="KW-0121">Carboxypeptidase</keyword>
<accession>A0A4R3NA66</accession>
<dbReference type="Gene3D" id="1.10.3810.10">
    <property type="entry name" value="Biosynthetic peptidoglycan transglycosylase-like"/>
    <property type="match status" value="1"/>
</dbReference>
<dbReference type="SUPFAM" id="SSF53955">
    <property type="entry name" value="Lysozyme-like"/>
    <property type="match status" value="1"/>
</dbReference>
<dbReference type="InterPro" id="IPR003961">
    <property type="entry name" value="FN3_dom"/>
</dbReference>
<keyword evidence="11" id="KW-0961">Cell wall biogenesis/degradation</keyword>
<feature type="compositionally biased region" description="Acidic residues" evidence="14">
    <location>
        <begin position="774"/>
        <end position="788"/>
    </location>
</feature>
<dbReference type="InterPro" id="IPR001460">
    <property type="entry name" value="PCN-bd_Tpept"/>
</dbReference>
<dbReference type="CDD" id="cd00063">
    <property type="entry name" value="FN3"/>
    <property type="match status" value="1"/>
</dbReference>
<dbReference type="OrthoDB" id="9766909at2"/>
<evidence type="ECO:0000256" key="4">
    <source>
        <dbReference type="ARBA" id="ARBA00022670"/>
    </source>
</evidence>
<evidence type="ECO:0000256" key="15">
    <source>
        <dbReference type="SAM" id="Phobius"/>
    </source>
</evidence>